<dbReference type="PANTHER" id="PTHR43649">
    <property type="entry name" value="ARABINOSE-BINDING PROTEIN-RELATED"/>
    <property type="match status" value="1"/>
</dbReference>
<dbReference type="OrthoDB" id="9795467at2"/>
<reference evidence="7 8" key="1">
    <citation type="submission" date="2019-09" db="EMBL/GenBank/DDBJ databases">
        <title>Draft genome sequence assemblies of isolates from the urinary tract.</title>
        <authorList>
            <person name="Mores C.R."/>
            <person name="Putonti C."/>
            <person name="Wolfe A.J."/>
        </authorList>
    </citation>
    <scope>NUCLEOTIDE SEQUENCE [LARGE SCALE GENOMIC DNA]</scope>
    <source>
        <strain evidence="7 8">UMB246</strain>
    </source>
</reference>
<evidence type="ECO:0000256" key="2">
    <source>
        <dbReference type="ARBA" id="ARBA00008520"/>
    </source>
</evidence>
<evidence type="ECO:0000256" key="1">
    <source>
        <dbReference type="ARBA" id="ARBA00004196"/>
    </source>
</evidence>
<keyword evidence="4 6" id="KW-0732">Signal</keyword>
<evidence type="ECO:0000313" key="8">
    <source>
        <dbReference type="Proteomes" id="UP000327236"/>
    </source>
</evidence>
<name>A0A5N1IA69_LACJE</name>
<dbReference type="Pfam" id="PF13416">
    <property type="entry name" value="SBP_bac_8"/>
    <property type="match status" value="1"/>
</dbReference>
<keyword evidence="3" id="KW-0813">Transport</keyword>
<evidence type="ECO:0000256" key="4">
    <source>
        <dbReference type="ARBA" id="ARBA00022729"/>
    </source>
</evidence>
<evidence type="ECO:0000256" key="3">
    <source>
        <dbReference type="ARBA" id="ARBA00022448"/>
    </source>
</evidence>
<dbReference type="InterPro" id="IPR006059">
    <property type="entry name" value="SBP"/>
</dbReference>
<dbReference type="SUPFAM" id="SSF53850">
    <property type="entry name" value="Periplasmic binding protein-like II"/>
    <property type="match status" value="1"/>
</dbReference>
<feature type="signal peptide" evidence="6">
    <location>
        <begin position="1"/>
        <end position="21"/>
    </location>
</feature>
<dbReference type="Gene3D" id="3.40.190.10">
    <property type="entry name" value="Periplasmic binding protein-like II"/>
    <property type="match status" value="1"/>
</dbReference>
<dbReference type="InterPro" id="IPR006061">
    <property type="entry name" value="SBP_1_CS"/>
</dbReference>
<dbReference type="GO" id="GO:0030313">
    <property type="term" value="C:cell envelope"/>
    <property type="evidence" value="ECO:0007669"/>
    <property type="project" value="UniProtKB-SubCell"/>
</dbReference>
<evidence type="ECO:0000256" key="6">
    <source>
        <dbReference type="SAM" id="SignalP"/>
    </source>
</evidence>
<dbReference type="PROSITE" id="PS01037">
    <property type="entry name" value="SBP_BACTERIAL_1"/>
    <property type="match status" value="1"/>
</dbReference>
<gene>
    <name evidence="7" type="ORF">F6H94_05870</name>
</gene>
<dbReference type="AlphaFoldDB" id="A0A5N1IA69"/>
<dbReference type="CDD" id="cd14748">
    <property type="entry name" value="PBP2_UgpB"/>
    <property type="match status" value="1"/>
</dbReference>
<sequence length="430" mass="47682">MKVLKKIAALVIMAITMLTVAACSNNKKNTTSSVNIPKNITKKTTITFWNAMVGPLQTNLQELTKEFEKQNPNIKVKLEYQGSYEDIKSKVQNTLQSPNNLPTIAQSYAGYLYTAAQGGYLQDMTPYINDTNVGWGSVSKSNINKTLLEGAQIKGTQYGIPFNKSVEVLYYNKTLLDKYGISVPKTMSELKTAAKKIYDKTNHKVVGAGFDNLSAYYTDGMKEEGYNFNSKINFTGTASKNVIKYYADGIKRGYFMIAGSQKYLSVPFANEQVAMYVSASAGEAYVKKGLNGKFEYGVANRPSKYNMARGSDIYMFKHASSMQKAAAFKYIKFLTSKSSQLKWANATGYIPVNNETVNSAAYKNSTSIKSPAILEQAIKRLYNFPVTKNSETTFNDVSSILSGILSQTKTKNVDSLIKTGKAKFDSDWKQ</sequence>
<dbReference type="Proteomes" id="UP000327236">
    <property type="component" value="Unassembled WGS sequence"/>
</dbReference>
<organism evidence="7 8">
    <name type="scientific">Lactobacillus jensenii</name>
    <dbReference type="NCBI Taxonomy" id="109790"/>
    <lineage>
        <taxon>Bacteria</taxon>
        <taxon>Bacillati</taxon>
        <taxon>Bacillota</taxon>
        <taxon>Bacilli</taxon>
        <taxon>Lactobacillales</taxon>
        <taxon>Lactobacillaceae</taxon>
        <taxon>Lactobacillus</taxon>
    </lineage>
</organism>
<evidence type="ECO:0000313" key="7">
    <source>
        <dbReference type="EMBL" id="KAA9321946.1"/>
    </source>
</evidence>
<feature type="chain" id="PRO_5038927309" evidence="6">
    <location>
        <begin position="22"/>
        <end position="430"/>
    </location>
</feature>
<protein>
    <submittedName>
        <fullName evidence="7">ABC transporter substrate-binding protein</fullName>
    </submittedName>
</protein>
<proteinExistence type="inferred from homology"/>
<dbReference type="RefSeq" id="WP_006585299.1">
    <property type="nucleotide sequence ID" value="NZ_CATOUX010000010.1"/>
</dbReference>
<comment type="caution">
    <text evidence="7">The sequence shown here is derived from an EMBL/GenBank/DDBJ whole genome shotgun (WGS) entry which is preliminary data.</text>
</comment>
<accession>A0A5N1IA69</accession>
<dbReference type="PANTHER" id="PTHR43649:SF31">
    <property type="entry name" value="SN-GLYCEROL-3-PHOSPHATE-BINDING PERIPLASMIC PROTEIN UGPB"/>
    <property type="match status" value="1"/>
</dbReference>
<dbReference type="GO" id="GO:0055085">
    <property type="term" value="P:transmembrane transport"/>
    <property type="evidence" value="ECO:0007669"/>
    <property type="project" value="InterPro"/>
</dbReference>
<comment type="subcellular location">
    <subcellularLocation>
        <location evidence="1">Cell envelope</location>
    </subcellularLocation>
</comment>
<comment type="similarity">
    <text evidence="2">Belongs to the bacterial solute-binding protein 1 family.</text>
</comment>
<keyword evidence="5" id="KW-0574">Periplasm</keyword>
<dbReference type="EMBL" id="VYWW01000024">
    <property type="protein sequence ID" value="KAA9321946.1"/>
    <property type="molecule type" value="Genomic_DNA"/>
</dbReference>
<dbReference type="InterPro" id="IPR050490">
    <property type="entry name" value="Bact_solute-bd_prot1"/>
</dbReference>
<evidence type="ECO:0000256" key="5">
    <source>
        <dbReference type="ARBA" id="ARBA00022764"/>
    </source>
</evidence>
<dbReference type="PROSITE" id="PS51257">
    <property type="entry name" value="PROKAR_LIPOPROTEIN"/>
    <property type="match status" value="1"/>
</dbReference>